<dbReference type="InterPro" id="IPR001810">
    <property type="entry name" value="F-box_dom"/>
</dbReference>
<dbReference type="SMART" id="SM00612">
    <property type="entry name" value="Kelch"/>
    <property type="match status" value="2"/>
</dbReference>
<keyword evidence="2" id="KW-0677">Repeat</keyword>
<accession>A0A5P1E358</accession>
<dbReference type="CDD" id="cd22152">
    <property type="entry name" value="F-box_AtAFR-like"/>
    <property type="match status" value="1"/>
</dbReference>
<evidence type="ECO:0000256" key="2">
    <source>
        <dbReference type="ARBA" id="ARBA00022737"/>
    </source>
</evidence>
<evidence type="ECO:0000256" key="1">
    <source>
        <dbReference type="ARBA" id="ARBA00022441"/>
    </source>
</evidence>
<organism evidence="4 5">
    <name type="scientific">Asparagus officinalis</name>
    <name type="common">Garden asparagus</name>
    <dbReference type="NCBI Taxonomy" id="4686"/>
    <lineage>
        <taxon>Eukaryota</taxon>
        <taxon>Viridiplantae</taxon>
        <taxon>Streptophyta</taxon>
        <taxon>Embryophyta</taxon>
        <taxon>Tracheophyta</taxon>
        <taxon>Spermatophyta</taxon>
        <taxon>Magnoliopsida</taxon>
        <taxon>Liliopsida</taxon>
        <taxon>Asparagales</taxon>
        <taxon>Asparagaceae</taxon>
        <taxon>Asparagoideae</taxon>
        <taxon>Asparagus</taxon>
    </lineage>
</organism>
<evidence type="ECO:0000259" key="3">
    <source>
        <dbReference type="SMART" id="SM00256"/>
    </source>
</evidence>
<dbReference type="OMA" id="CYFACEA"/>
<dbReference type="PANTHER" id="PTHR46344">
    <property type="entry name" value="OS02G0202900 PROTEIN"/>
    <property type="match status" value="1"/>
</dbReference>
<dbReference type="PANTHER" id="PTHR46344:SF26">
    <property type="entry name" value="F-BOX DOMAIN-CONTAINING PROTEIN"/>
    <property type="match status" value="1"/>
</dbReference>
<gene>
    <name evidence="4" type="ORF">A4U43_C10F15310</name>
</gene>
<protein>
    <recommendedName>
        <fullName evidence="3">F-box domain-containing protein</fullName>
    </recommendedName>
</protein>
<evidence type="ECO:0000313" key="4">
    <source>
        <dbReference type="EMBL" id="ONK56980.1"/>
    </source>
</evidence>
<name>A0A5P1E358_ASPOF</name>
<sequence>MLQSKQAEESFVPLFCGLPDDLSLLCLAKVPRRYHHVLRCVSKRWRAFLSSEEWHFCRGKYSLEEAWIYAMCRDKCGHNCLYVLDPERHSWKHIDTIPSACLKRLGMSFEASGKKLYLLGGGDGWDKDCADDVFCYDPSAERWKEAARMPTDRCFFLSAAVDNKIFVTAGTGSGSPTKLKEWDIYDPISNSWRSESNPMPISDRLKSTCFNGKIYTFHKTWYNKIYARVYDPLSKKWEDIHKEIASCQFGPMVIVDGTLYMLDETSGTRLMIWDQEYQLWVPLARLSLQLTRPPCQLAAIGRKIFIIGTGLSTVVVDVDMAVNARGILVTSSFAPRDVDNVDIVGCKAIAI</sequence>
<dbReference type="Pfam" id="PF00646">
    <property type="entry name" value="F-box"/>
    <property type="match status" value="1"/>
</dbReference>
<dbReference type="InterPro" id="IPR006652">
    <property type="entry name" value="Kelch_1"/>
</dbReference>
<keyword evidence="5" id="KW-1185">Reference proteome</keyword>
<dbReference type="Gramene" id="ONK56980">
    <property type="protein sequence ID" value="ONK56980"/>
    <property type="gene ID" value="A4U43_C10F15310"/>
</dbReference>
<dbReference type="OrthoDB" id="68328at2759"/>
<dbReference type="Proteomes" id="UP000243459">
    <property type="component" value="Chromosome 10"/>
</dbReference>
<reference evidence="5" key="1">
    <citation type="journal article" date="2017" name="Nat. Commun.">
        <title>The asparagus genome sheds light on the origin and evolution of a young Y chromosome.</title>
        <authorList>
            <person name="Harkess A."/>
            <person name="Zhou J."/>
            <person name="Xu C."/>
            <person name="Bowers J.E."/>
            <person name="Van der Hulst R."/>
            <person name="Ayyampalayam S."/>
            <person name="Mercati F."/>
            <person name="Riccardi P."/>
            <person name="McKain M.R."/>
            <person name="Kakrana A."/>
            <person name="Tang H."/>
            <person name="Ray J."/>
            <person name="Groenendijk J."/>
            <person name="Arikit S."/>
            <person name="Mathioni S.M."/>
            <person name="Nakano M."/>
            <person name="Shan H."/>
            <person name="Telgmann-Rauber A."/>
            <person name="Kanno A."/>
            <person name="Yue Z."/>
            <person name="Chen H."/>
            <person name="Li W."/>
            <person name="Chen Y."/>
            <person name="Xu X."/>
            <person name="Zhang Y."/>
            <person name="Luo S."/>
            <person name="Chen H."/>
            <person name="Gao J."/>
            <person name="Mao Z."/>
            <person name="Pires J.C."/>
            <person name="Luo M."/>
            <person name="Kudrna D."/>
            <person name="Wing R.A."/>
            <person name="Meyers B.C."/>
            <person name="Yi K."/>
            <person name="Kong H."/>
            <person name="Lavrijsen P."/>
            <person name="Sunseri F."/>
            <person name="Falavigna A."/>
            <person name="Ye Y."/>
            <person name="Leebens-Mack J.H."/>
            <person name="Chen G."/>
        </authorList>
    </citation>
    <scope>NUCLEOTIDE SEQUENCE [LARGE SCALE GENOMIC DNA]</scope>
    <source>
        <strain evidence="5">cv. DH0086</strain>
    </source>
</reference>
<dbReference type="Pfam" id="PF25210">
    <property type="entry name" value="Kelch_FKB95"/>
    <property type="match status" value="1"/>
</dbReference>
<dbReference type="AlphaFoldDB" id="A0A5P1E358"/>
<dbReference type="InterPro" id="IPR057499">
    <property type="entry name" value="Kelch_FKB95"/>
</dbReference>
<dbReference type="SMART" id="SM00256">
    <property type="entry name" value="FBOX"/>
    <property type="match status" value="1"/>
</dbReference>
<dbReference type="InterPro" id="IPR015915">
    <property type="entry name" value="Kelch-typ_b-propeller"/>
</dbReference>
<feature type="domain" description="F-box" evidence="3">
    <location>
        <begin position="18"/>
        <end position="58"/>
    </location>
</feature>
<dbReference type="SUPFAM" id="SSF117281">
    <property type="entry name" value="Kelch motif"/>
    <property type="match status" value="1"/>
</dbReference>
<keyword evidence="1" id="KW-0880">Kelch repeat</keyword>
<evidence type="ECO:0000313" key="5">
    <source>
        <dbReference type="Proteomes" id="UP000243459"/>
    </source>
</evidence>
<dbReference type="Gene3D" id="2.120.10.80">
    <property type="entry name" value="Kelch-type beta propeller"/>
    <property type="match status" value="1"/>
</dbReference>
<proteinExistence type="predicted"/>
<dbReference type="EMBL" id="CM007390">
    <property type="protein sequence ID" value="ONK56980.1"/>
    <property type="molecule type" value="Genomic_DNA"/>
</dbReference>